<dbReference type="InterPro" id="IPR046912">
    <property type="entry name" value="ABC-3C_CTD8"/>
</dbReference>
<dbReference type="Proteomes" id="UP000519573">
    <property type="component" value="Unassembled WGS sequence"/>
</dbReference>
<evidence type="ECO:0000313" key="3">
    <source>
        <dbReference type="Proteomes" id="UP000519573"/>
    </source>
</evidence>
<dbReference type="SUPFAM" id="SSF52467">
    <property type="entry name" value="DHS-like NAD/FAD-binding domain"/>
    <property type="match status" value="1"/>
</dbReference>
<dbReference type="RefSeq" id="WP_185577101.1">
    <property type="nucleotide sequence ID" value="NZ_JAARYH010000005.1"/>
</dbReference>
<accession>A0A7X0Z1E4</accession>
<proteinExistence type="predicted"/>
<dbReference type="AlphaFoldDB" id="A0A7X0Z1E4"/>
<gene>
    <name evidence="2" type="ORF">HCB26_12855</name>
</gene>
<protein>
    <submittedName>
        <fullName evidence="2">SIR2 family protein</fullName>
    </submittedName>
</protein>
<feature type="domain" description="ABC-three component systems C-terminal" evidence="1">
    <location>
        <begin position="304"/>
        <end position="427"/>
    </location>
</feature>
<reference evidence="2 3" key="1">
    <citation type="submission" date="2020-03" db="EMBL/GenBank/DDBJ databases">
        <title>Soil Listeria distribution.</title>
        <authorList>
            <person name="Liao J."/>
            <person name="Wiedmann M."/>
        </authorList>
    </citation>
    <scope>NUCLEOTIDE SEQUENCE [LARGE SCALE GENOMIC DNA]</scope>
    <source>
        <strain evidence="2 3">FSL L7-0245</strain>
    </source>
</reference>
<evidence type="ECO:0000259" key="1">
    <source>
        <dbReference type="Pfam" id="PF20284"/>
    </source>
</evidence>
<sequence length="431" mass="49860">MSTQLNLKKLKKDYEDNSIVIFIGSGLSAPYGIPTWKRMIMSIAEEVAQGDLEFIKKAVENDLEKNNYWGAVEALKNYATLGDEDIQQYVCQMISRINADSNECDNNYKDLKKLECSTFLTTNYDNLLYQNLQTSLMPVALRDIDFNIQDLFKERRIINLHGNISNAGTIVLSSESYRELYDDLRYRQLMGLISGSKKMLFLGFSFDDYFMSKLLKSAREYFNGQHYIVLNNPDPSKVTMLKTEYGLNTIHYDHSNSNHVEEIRKILNFLLREESGDDDVMDKPKTEDITLIGANISDLNEDKSDSIFYKKILLENIDNSLANLSKSFFIASEVYIRELRASGMSIDVINAVFGKIFIAYQEIFSEIYVKYGDSEKLLISMHRTLESIDFGRLKKFFSTNQMMDNEEIKGMIHILSDDCSKDIWWGEKRFE</sequence>
<dbReference type="Pfam" id="PF13289">
    <property type="entry name" value="SIR2_2"/>
    <property type="match status" value="1"/>
</dbReference>
<comment type="caution">
    <text evidence="2">The sequence shown here is derived from an EMBL/GenBank/DDBJ whole genome shotgun (WGS) entry which is preliminary data.</text>
</comment>
<evidence type="ECO:0000313" key="2">
    <source>
        <dbReference type="EMBL" id="MBC2167463.1"/>
    </source>
</evidence>
<dbReference type="InterPro" id="IPR029035">
    <property type="entry name" value="DHS-like_NAD/FAD-binding_dom"/>
</dbReference>
<dbReference type="Pfam" id="PF20284">
    <property type="entry name" value="CTD8"/>
    <property type="match status" value="1"/>
</dbReference>
<organism evidence="2 3">
    <name type="scientific">Listeria booriae</name>
    <dbReference type="NCBI Taxonomy" id="1552123"/>
    <lineage>
        <taxon>Bacteria</taxon>
        <taxon>Bacillati</taxon>
        <taxon>Bacillota</taxon>
        <taxon>Bacilli</taxon>
        <taxon>Bacillales</taxon>
        <taxon>Listeriaceae</taxon>
        <taxon>Listeria</taxon>
    </lineage>
</organism>
<name>A0A7X0Z1E4_9LIST</name>
<dbReference type="EMBL" id="JAARYH010000005">
    <property type="protein sequence ID" value="MBC2167463.1"/>
    <property type="molecule type" value="Genomic_DNA"/>
</dbReference>